<dbReference type="AlphaFoldDB" id="A0A8S1MKY6"/>
<gene>
    <name evidence="1" type="ORF">PPRIM_AZ9-3.1.T0580142</name>
</gene>
<keyword evidence="2" id="KW-1185">Reference proteome</keyword>
<sequence>MFNQLNWREKNAIETLLSLHEESQNEIDYDKEMQRLFKPRENALIHNNSYIVQKPRSQLLKLICPKSNSNQHFEFRGRSLEKQSERIIVPDQYRPKYLLQQLKTQRNLRHVSEYRTINVPTIQIVQSLQTINLIERTGITQQKKLRKKDVQVPRFILKSRQKL</sequence>
<protein>
    <submittedName>
        <fullName evidence="1">Uncharacterized protein</fullName>
    </submittedName>
</protein>
<evidence type="ECO:0000313" key="1">
    <source>
        <dbReference type="EMBL" id="CAD8077496.1"/>
    </source>
</evidence>
<dbReference type="Proteomes" id="UP000688137">
    <property type="component" value="Unassembled WGS sequence"/>
</dbReference>
<dbReference type="OMA" id="HFEFRGR"/>
<organism evidence="1 2">
    <name type="scientific">Paramecium primaurelia</name>
    <dbReference type="NCBI Taxonomy" id="5886"/>
    <lineage>
        <taxon>Eukaryota</taxon>
        <taxon>Sar</taxon>
        <taxon>Alveolata</taxon>
        <taxon>Ciliophora</taxon>
        <taxon>Intramacronucleata</taxon>
        <taxon>Oligohymenophorea</taxon>
        <taxon>Peniculida</taxon>
        <taxon>Parameciidae</taxon>
        <taxon>Paramecium</taxon>
    </lineage>
</organism>
<accession>A0A8S1MKY6</accession>
<name>A0A8S1MKY6_PARPR</name>
<proteinExistence type="predicted"/>
<comment type="caution">
    <text evidence="1">The sequence shown here is derived from an EMBL/GenBank/DDBJ whole genome shotgun (WGS) entry which is preliminary data.</text>
</comment>
<evidence type="ECO:0000313" key="2">
    <source>
        <dbReference type="Proteomes" id="UP000688137"/>
    </source>
</evidence>
<dbReference type="EMBL" id="CAJJDM010000059">
    <property type="protein sequence ID" value="CAD8077496.1"/>
    <property type="molecule type" value="Genomic_DNA"/>
</dbReference>
<reference evidence="1" key="1">
    <citation type="submission" date="2021-01" db="EMBL/GenBank/DDBJ databases">
        <authorList>
            <consortium name="Genoscope - CEA"/>
            <person name="William W."/>
        </authorList>
    </citation>
    <scope>NUCLEOTIDE SEQUENCE</scope>
</reference>